<dbReference type="InterPro" id="IPR000914">
    <property type="entry name" value="SBP_5_dom"/>
</dbReference>
<dbReference type="GO" id="GO:0015833">
    <property type="term" value="P:peptide transport"/>
    <property type="evidence" value="ECO:0007669"/>
    <property type="project" value="TreeGrafter"/>
</dbReference>
<evidence type="ECO:0000256" key="4">
    <source>
        <dbReference type="SAM" id="SignalP"/>
    </source>
</evidence>
<dbReference type="InterPro" id="IPR039424">
    <property type="entry name" value="SBP_5"/>
</dbReference>
<evidence type="ECO:0000313" key="7">
    <source>
        <dbReference type="Proteomes" id="UP000265848"/>
    </source>
</evidence>
<keyword evidence="7" id="KW-1185">Reference proteome</keyword>
<dbReference type="PROSITE" id="PS51318">
    <property type="entry name" value="TAT"/>
    <property type="match status" value="1"/>
</dbReference>
<evidence type="ECO:0000256" key="3">
    <source>
        <dbReference type="ARBA" id="ARBA00022729"/>
    </source>
</evidence>
<dbReference type="GO" id="GO:0030288">
    <property type="term" value="C:outer membrane-bounded periplasmic space"/>
    <property type="evidence" value="ECO:0007669"/>
    <property type="project" value="TreeGrafter"/>
</dbReference>
<evidence type="ECO:0000259" key="5">
    <source>
        <dbReference type="Pfam" id="PF00496"/>
    </source>
</evidence>
<evidence type="ECO:0000256" key="1">
    <source>
        <dbReference type="ARBA" id="ARBA00004418"/>
    </source>
</evidence>
<dbReference type="SUPFAM" id="SSF53850">
    <property type="entry name" value="Periplasmic binding protein-like II"/>
    <property type="match status" value="1"/>
</dbReference>
<dbReference type="CDD" id="cd08497">
    <property type="entry name" value="MbnE-like"/>
    <property type="match status" value="1"/>
</dbReference>
<dbReference type="GO" id="GO:1904680">
    <property type="term" value="F:peptide transmembrane transporter activity"/>
    <property type="evidence" value="ECO:0007669"/>
    <property type="project" value="TreeGrafter"/>
</dbReference>
<dbReference type="Gene3D" id="3.10.105.10">
    <property type="entry name" value="Dipeptide-binding Protein, Domain 3"/>
    <property type="match status" value="1"/>
</dbReference>
<comment type="similarity">
    <text evidence="2">Belongs to the bacterial solute-binding protein 5 family.</text>
</comment>
<dbReference type="OrthoDB" id="9803988at2"/>
<dbReference type="Pfam" id="PF00496">
    <property type="entry name" value="SBP_bac_5"/>
    <property type="match status" value="1"/>
</dbReference>
<sequence>MQLPFQAPLSRRRLLALGALTAATFAFVAPDARAQEAPSEPSETTESATGDEKIIKSHGYSYFGELKYPADFDHLDFVNVDAPKGGDIAIQASGTFDSLNPFTVKGRAGALASTMYESLLGEAADDYNGSYCLLCESLEYDEGKTWVIFHMRKDAKFSDGTPLTAHDVVFSHNLFIEQGLPSYSAGVKKRVLGAEALDDYTVKFTFATDISRRSLIDQVGATTVFSKKWFEETGARLDEPRFETSPGSGPYMLDSYDVNRRITYKRNPDYWGKDLPLNKGRYNFDTIRVEYFADESAAFEAFKAGEYTFRIETSSRQWATQYDFPAIQAGHVVKAELPDGIPPNNVGFVFNLGREKFKDKRVREAIALAYNFEWTNESLQYGLFKHRESYFQDTPLQANGVPTGEDLAFLEGLGDLVPDALKSEPPVGIHVSSPERLNDRGNLRKAMKLLDDAGWAVGDDGIRRNAQGEVLSIDFPINSASASSLEPVLDNYALNLKAIGIRPDFEKVDPSQYTNRSRNREYDMVYDGYRAGLGTGTGLMQMYGSSEAAFSVFNPAGLASDLVDQIILASLETQSQEEQDASLRALDRALRYEMLMVPTWYKAGYWVAYYDMFEHPDIPPYDLGYLDFWWYNADKAAKLKAAGAMR</sequence>
<accession>A0A399IX49</accession>
<comment type="subcellular location">
    <subcellularLocation>
        <location evidence="1">Periplasm</location>
    </subcellularLocation>
</comment>
<gene>
    <name evidence="6" type="ORF">DL237_16235</name>
</gene>
<comment type="caution">
    <text evidence="6">The sequence shown here is derived from an EMBL/GenBank/DDBJ whole genome shotgun (WGS) entry which is preliminary data.</text>
</comment>
<evidence type="ECO:0000313" key="6">
    <source>
        <dbReference type="EMBL" id="RII37723.1"/>
    </source>
</evidence>
<reference evidence="6 7" key="1">
    <citation type="submission" date="2018-08" db="EMBL/GenBank/DDBJ databases">
        <title>Pseudooceanicola sediminis CY03 in the family Rhodobacteracea.</title>
        <authorList>
            <person name="Zhang Y.-J."/>
        </authorList>
    </citation>
    <scope>NUCLEOTIDE SEQUENCE [LARGE SCALE GENOMIC DNA]</scope>
    <source>
        <strain evidence="6 7">CY03</strain>
    </source>
</reference>
<dbReference type="PANTHER" id="PTHR30290">
    <property type="entry name" value="PERIPLASMIC BINDING COMPONENT OF ABC TRANSPORTER"/>
    <property type="match status" value="1"/>
</dbReference>
<protein>
    <submittedName>
        <fullName evidence="6">ABC transporter substrate-binding protein</fullName>
    </submittedName>
</protein>
<dbReference type="InterPro" id="IPR006311">
    <property type="entry name" value="TAT_signal"/>
</dbReference>
<dbReference type="AlphaFoldDB" id="A0A399IX49"/>
<evidence type="ECO:0000256" key="2">
    <source>
        <dbReference type="ARBA" id="ARBA00005695"/>
    </source>
</evidence>
<feature type="signal peptide" evidence="4">
    <location>
        <begin position="1"/>
        <end position="34"/>
    </location>
</feature>
<dbReference type="GO" id="GO:0043190">
    <property type="term" value="C:ATP-binding cassette (ABC) transporter complex"/>
    <property type="evidence" value="ECO:0007669"/>
    <property type="project" value="InterPro"/>
</dbReference>
<organism evidence="6 7">
    <name type="scientific">Pseudooceanicola sediminis</name>
    <dbReference type="NCBI Taxonomy" id="2211117"/>
    <lineage>
        <taxon>Bacteria</taxon>
        <taxon>Pseudomonadati</taxon>
        <taxon>Pseudomonadota</taxon>
        <taxon>Alphaproteobacteria</taxon>
        <taxon>Rhodobacterales</taxon>
        <taxon>Paracoccaceae</taxon>
        <taxon>Pseudooceanicola</taxon>
    </lineage>
</organism>
<dbReference type="Proteomes" id="UP000265848">
    <property type="component" value="Unassembled WGS sequence"/>
</dbReference>
<dbReference type="GO" id="GO:0042884">
    <property type="term" value="P:microcin transport"/>
    <property type="evidence" value="ECO:0007669"/>
    <property type="project" value="TreeGrafter"/>
</dbReference>
<feature type="domain" description="Solute-binding protein family 5" evidence="5">
    <location>
        <begin position="134"/>
        <end position="547"/>
    </location>
</feature>
<proteinExistence type="inferred from homology"/>
<feature type="chain" id="PRO_5017471539" evidence="4">
    <location>
        <begin position="35"/>
        <end position="646"/>
    </location>
</feature>
<dbReference type="Gene3D" id="3.40.190.10">
    <property type="entry name" value="Periplasmic binding protein-like II"/>
    <property type="match status" value="1"/>
</dbReference>
<name>A0A399IX49_9RHOB</name>
<dbReference type="EMBL" id="QWJJ01000015">
    <property type="protein sequence ID" value="RII37723.1"/>
    <property type="molecule type" value="Genomic_DNA"/>
</dbReference>
<dbReference type="PANTHER" id="PTHR30290:SF64">
    <property type="entry name" value="ABC TRANSPORTER PERIPLASMIC BINDING PROTEIN"/>
    <property type="match status" value="1"/>
</dbReference>
<dbReference type="PIRSF" id="PIRSF002741">
    <property type="entry name" value="MppA"/>
    <property type="match status" value="1"/>
</dbReference>
<dbReference type="InterPro" id="IPR030678">
    <property type="entry name" value="Peptide/Ni-bd"/>
</dbReference>
<keyword evidence="3 4" id="KW-0732">Signal</keyword>